<feature type="compositionally biased region" description="Basic and acidic residues" evidence="1">
    <location>
        <begin position="10"/>
        <end position="51"/>
    </location>
</feature>
<accession>A0A2R5F0N3</accession>
<proteinExistence type="predicted"/>
<evidence type="ECO:0000313" key="2">
    <source>
        <dbReference type="EMBL" id="GBG10918.1"/>
    </source>
</evidence>
<dbReference type="EMBL" id="BDQX01000362">
    <property type="protein sequence ID" value="GBG10918.1"/>
    <property type="molecule type" value="Genomic_DNA"/>
</dbReference>
<dbReference type="Proteomes" id="UP000245202">
    <property type="component" value="Unassembled WGS sequence"/>
</dbReference>
<comment type="caution">
    <text evidence="2">The sequence shown here is derived from an EMBL/GenBank/DDBJ whole genome shotgun (WGS) entry which is preliminary data.</text>
</comment>
<protein>
    <submittedName>
        <fullName evidence="2">Uncharacterized protein</fullName>
    </submittedName>
</protein>
<feature type="region of interest" description="Disordered" evidence="1">
    <location>
        <begin position="1"/>
        <end position="62"/>
    </location>
</feature>
<reference evidence="2 3" key="1">
    <citation type="submission" date="2017-08" db="EMBL/GenBank/DDBJ databases">
        <title>Substantial Increase in Enzyme Production by Combined Drug-Resistance Mutations in Paenibacillus agaridevorans.</title>
        <authorList>
            <person name="Tanaka Y."/>
            <person name="Funane K."/>
            <person name="Hosaka T."/>
            <person name="Shiwa Y."/>
            <person name="Fujita N."/>
            <person name="Miyazaki T."/>
            <person name="Yoshikawa H."/>
            <person name="Murakami K."/>
            <person name="Kasahara K."/>
            <person name="Inaoka T."/>
            <person name="Hiraga Y."/>
            <person name="Ochi K."/>
        </authorList>
    </citation>
    <scope>NUCLEOTIDE SEQUENCE [LARGE SCALE GENOMIC DNA]</scope>
    <source>
        <strain evidence="2 3">T-3040</strain>
    </source>
</reference>
<organism evidence="2 3">
    <name type="scientific">Paenibacillus agaridevorans</name>
    <dbReference type="NCBI Taxonomy" id="171404"/>
    <lineage>
        <taxon>Bacteria</taxon>
        <taxon>Bacillati</taxon>
        <taxon>Bacillota</taxon>
        <taxon>Bacilli</taxon>
        <taxon>Bacillales</taxon>
        <taxon>Paenibacillaceae</taxon>
        <taxon>Paenibacillus</taxon>
    </lineage>
</organism>
<sequence>MGRARSGAEAVRDGDRPDKAVDLGKADSDMTDGHDADADDAAVRDDGRSGKADNAAAGNNLF</sequence>
<evidence type="ECO:0000313" key="3">
    <source>
        <dbReference type="Proteomes" id="UP000245202"/>
    </source>
</evidence>
<evidence type="ECO:0000256" key="1">
    <source>
        <dbReference type="SAM" id="MobiDB-lite"/>
    </source>
</evidence>
<keyword evidence="3" id="KW-1185">Reference proteome</keyword>
<name>A0A2R5F0N3_9BACL</name>
<gene>
    <name evidence="2" type="ORF">PAT3040_05688</name>
</gene>
<dbReference type="AlphaFoldDB" id="A0A2R5F0N3"/>